<feature type="signal peptide" evidence="7">
    <location>
        <begin position="1"/>
        <end position="23"/>
    </location>
</feature>
<evidence type="ECO:0000256" key="6">
    <source>
        <dbReference type="ARBA" id="ARBA00023004"/>
    </source>
</evidence>
<comment type="similarity">
    <text evidence="3">Belongs to the cytochrome P450 family.</text>
</comment>
<feature type="chain" id="PRO_5001779950" description="Cytochrome P450" evidence="7">
    <location>
        <begin position="24"/>
        <end position="427"/>
    </location>
</feature>
<keyword evidence="5" id="KW-0479">Metal-binding</keyword>
<evidence type="ECO:0000256" key="7">
    <source>
        <dbReference type="SAM" id="SignalP"/>
    </source>
</evidence>
<evidence type="ECO:0000313" key="9">
    <source>
        <dbReference type="Proteomes" id="UP000028524"/>
    </source>
</evidence>
<dbReference type="GO" id="GO:0016705">
    <property type="term" value="F:oxidoreductase activity, acting on paired donors, with incorporation or reduction of molecular oxygen"/>
    <property type="evidence" value="ECO:0007669"/>
    <property type="project" value="InterPro"/>
</dbReference>
<keyword evidence="9" id="KW-1185">Reference proteome</keyword>
<keyword evidence="7" id="KW-0732">Signal</keyword>
<dbReference type="PANTHER" id="PTHR24305:SF232">
    <property type="entry name" value="P450, PUTATIVE (EUROFUNG)-RELATED"/>
    <property type="match status" value="1"/>
</dbReference>
<dbReference type="HOGENOM" id="CLU_044612_2_0_1"/>
<dbReference type="InParanoid" id="A0A084QWZ3"/>
<dbReference type="Proteomes" id="UP000028524">
    <property type="component" value="Unassembled WGS sequence"/>
</dbReference>
<dbReference type="InterPro" id="IPR050121">
    <property type="entry name" value="Cytochrome_P450_monoxygenase"/>
</dbReference>
<sequence length="427" mass="47708">MAWIIQMAMALAIASFILKLCAARLAINIPTGEHRTASDSALDIAMRKLQHNKSIADFSFFGAHTASERLKLRAKPNERLIQAFEINNSFTTEDMATHRRFLHDAIEIINLPNKDSGAWERIGCVAEEYMRQFASTADCPHGPIDLAPMVRVMSLGAVLAALYPLQPRPLKVEVARTATDAINKLWTLSKTKKAISEMPRASNELQSLKAALQALLPGINSDPSTVLGEIMPAYETLWRVVLLAFVHVAFRSQHVEASNYLAHLTEVVDNGDIGKDSDSEIKALLLCKEALRLYPPTRRIYRGDGDSVQAADVEAAHHDTVIWGPDALEFRPERFLREPYLSTAHKAYMPFGFGRNRCPASNRFAERMMAVLIGVLAKRFGPDHNGSARSYIVFGLDELDFNRKTPLPIGRTAMEAWRITPREDPMY</sequence>
<dbReference type="EMBL" id="KL659848">
    <property type="protein sequence ID" value="KFA68478.1"/>
    <property type="molecule type" value="Genomic_DNA"/>
</dbReference>
<dbReference type="OMA" id="SFETMWR"/>
<keyword evidence="4" id="KW-0349">Heme</keyword>
<dbReference type="GO" id="GO:0004497">
    <property type="term" value="F:monooxygenase activity"/>
    <property type="evidence" value="ECO:0007669"/>
    <property type="project" value="InterPro"/>
</dbReference>
<dbReference type="Gene3D" id="1.10.630.10">
    <property type="entry name" value="Cytochrome P450"/>
    <property type="match status" value="1"/>
</dbReference>
<dbReference type="GO" id="GO:0005506">
    <property type="term" value="F:iron ion binding"/>
    <property type="evidence" value="ECO:0007669"/>
    <property type="project" value="InterPro"/>
</dbReference>
<comment type="cofactor">
    <cofactor evidence="1">
        <name>heme</name>
        <dbReference type="ChEBI" id="CHEBI:30413"/>
    </cofactor>
</comment>
<dbReference type="InterPro" id="IPR001128">
    <property type="entry name" value="Cyt_P450"/>
</dbReference>
<reference evidence="8 9" key="1">
    <citation type="journal article" date="2014" name="BMC Genomics">
        <title>Comparative genome sequencing reveals chemotype-specific gene clusters in the toxigenic black mold Stachybotrys.</title>
        <authorList>
            <person name="Semeiks J."/>
            <person name="Borek D."/>
            <person name="Otwinowski Z."/>
            <person name="Grishin N.V."/>
        </authorList>
    </citation>
    <scope>NUCLEOTIDE SEQUENCE [LARGE SCALE GENOMIC DNA]</scope>
    <source>
        <strain evidence="8 9">IBT 40285</strain>
    </source>
</reference>
<dbReference type="OrthoDB" id="10029320at2759"/>
<comment type="pathway">
    <text evidence="2">Mycotoxin biosynthesis.</text>
</comment>
<evidence type="ECO:0000256" key="3">
    <source>
        <dbReference type="ARBA" id="ARBA00010617"/>
    </source>
</evidence>
<protein>
    <recommendedName>
        <fullName evidence="10">Cytochrome P450</fullName>
    </recommendedName>
</protein>
<evidence type="ECO:0000256" key="2">
    <source>
        <dbReference type="ARBA" id="ARBA00004685"/>
    </source>
</evidence>
<keyword evidence="6" id="KW-0408">Iron</keyword>
<dbReference type="InterPro" id="IPR036396">
    <property type="entry name" value="Cyt_P450_sf"/>
</dbReference>
<evidence type="ECO:0000313" key="8">
    <source>
        <dbReference type="EMBL" id="KFA68478.1"/>
    </source>
</evidence>
<dbReference type="STRING" id="1283841.A0A084QWZ3"/>
<proteinExistence type="inferred from homology"/>
<evidence type="ECO:0008006" key="10">
    <source>
        <dbReference type="Google" id="ProtNLM"/>
    </source>
</evidence>
<dbReference type="AlphaFoldDB" id="A0A084QWZ3"/>
<evidence type="ECO:0000256" key="1">
    <source>
        <dbReference type="ARBA" id="ARBA00001971"/>
    </source>
</evidence>
<evidence type="ECO:0000256" key="4">
    <source>
        <dbReference type="ARBA" id="ARBA00022617"/>
    </source>
</evidence>
<dbReference type="Pfam" id="PF00067">
    <property type="entry name" value="p450"/>
    <property type="match status" value="1"/>
</dbReference>
<accession>A0A084QWZ3</accession>
<dbReference type="PANTHER" id="PTHR24305">
    <property type="entry name" value="CYTOCHROME P450"/>
    <property type="match status" value="1"/>
</dbReference>
<gene>
    <name evidence="8" type="ORF">S40285_10606</name>
</gene>
<dbReference type="SUPFAM" id="SSF48264">
    <property type="entry name" value="Cytochrome P450"/>
    <property type="match status" value="1"/>
</dbReference>
<dbReference type="GO" id="GO:0020037">
    <property type="term" value="F:heme binding"/>
    <property type="evidence" value="ECO:0007669"/>
    <property type="project" value="InterPro"/>
</dbReference>
<name>A0A084QWZ3_STAC4</name>
<organism evidence="8 9">
    <name type="scientific">Stachybotrys chlorohalonatus (strain IBT 40285)</name>
    <dbReference type="NCBI Taxonomy" id="1283841"/>
    <lineage>
        <taxon>Eukaryota</taxon>
        <taxon>Fungi</taxon>
        <taxon>Dikarya</taxon>
        <taxon>Ascomycota</taxon>
        <taxon>Pezizomycotina</taxon>
        <taxon>Sordariomycetes</taxon>
        <taxon>Hypocreomycetidae</taxon>
        <taxon>Hypocreales</taxon>
        <taxon>Stachybotryaceae</taxon>
        <taxon>Stachybotrys</taxon>
    </lineage>
</organism>
<evidence type="ECO:0000256" key="5">
    <source>
        <dbReference type="ARBA" id="ARBA00022723"/>
    </source>
</evidence>